<dbReference type="SUPFAM" id="SSF88723">
    <property type="entry name" value="PIN domain-like"/>
    <property type="match status" value="1"/>
</dbReference>
<gene>
    <name evidence="10" type="ORF">DFQ27_006520</name>
</gene>
<dbReference type="Pfam" id="PF24779">
    <property type="entry name" value="UTP23_sensor"/>
    <property type="match status" value="1"/>
</dbReference>
<keyword evidence="4" id="KW-0539">Nucleus</keyword>
<comment type="subcellular location">
    <subcellularLocation>
        <location evidence="1">Nucleus</location>
        <location evidence="1">Nucleolus</location>
    </subcellularLocation>
</comment>
<dbReference type="GO" id="GO:0032040">
    <property type="term" value="C:small-subunit processome"/>
    <property type="evidence" value="ECO:0007669"/>
    <property type="project" value="InterPro"/>
</dbReference>
<evidence type="ECO:0000313" key="10">
    <source>
        <dbReference type="EMBL" id="KAG0254977.1"/>
    </source>
</evidence>
<feature type="compositionally biased region" description="Pro residues" evidence="8">
    <location>
        <begin position="272"/>
        <end position="282"/>
    </location>
</feature>
<evidence type="ECO:0000256" key="6">
    <source>
        <dbReference type="ARBA" id="ARBA00038503"/>
    </source>
</evidence>
<dbReference type="Gene3D" id="3.40.50.1010">
    <property type="entry name" value="5'-nuclease"/>
    <property type="match status" value="1"/>
</dbReference>
<evidence type="ECO:0000256" key="4">
    <source>
        <dbReference type="ARBA" id="ARBA00023242"/>
    </source>
</evidence>
<evidence type="ECO:0000256" key="1">
    <source>
        <dbReference type="ARBA" id="ARBA00004604"/>
    </source>
</evidence>
<evidence type="ECO:0000256" key="7">
    <source>
        <dbReference type="ARBA" id="ARBA00076388"/>
    </source>
</evidence>
<proteinExistence type="inferred from homology"/>
<dbReference type="OrthoDB" id="25675at2759"/>
<protein>
    <recommendedName>
        <fullName evidence="7">U three protein 23</fullName>
    </recommendedName>
</protein>
<sequence length="328" mass="36452">MKVKRAKAYKKAMNLYVQSFGFRKPYQVIVDSEFIQVALDQKIDPVYQIPKVLLDSAKQMVTPCTIAKLRSLGDEGFGAFLAAKRLEKRRCPHQTAVDEHECIAKIISNDNKHRYLVGSQSKKLRALFRQVPGVPLLYINRSVLILEPPSEATTLKVQENEHAKTHATQEEMVRLKATTVRANGHVVVDRKLAEKVEKSHEKKLEKLQLKKQELAKKRKGAKEPNPLSVKKKKKETTTTTTTTTTKSTTEVDKALSSTISTLAEGSAAPAPASAPAPTPTPTPTRAAEAVVLTSAEKKKQKKKEAKKLKRKMQQQQHQDASSAGEDSD</sequence>
<accession>A0A9P6PW35</accession>
<dbReference type="InterPro" id="IPR029060">
    <property type="entry name" value="PIN-like_dom_sf"/>
</dbReference>
<feature type="domain" description="UTP23 sensor motif region" evidence="9">
    <location>
        <begin position="216"/>
        <end position="234"/>
    </location>
</feature>
<keyword evidence="2" id="KW-0690">Ribosome biogenesis</keyword>
<dbReference type="Proteomes" id="UP000807716">
    <property type="component" value="Unassembled WGS sequence"/>
</dbReference>
<dbReference type="InterPro" id="IPR057776">
    <property type="entry name" value="UTP23_sensor"/>
</dbReference>
<comment type="function">
    <text evidence="5">Involved in rRNA-processing and ribosome biogenesis.</text>
</comment>
<evidence type="ECO:0000313" key="11">
    <source>
        <dbReference type="Proteomes" id="UP000807716"/>
    </source>
</evidence>
<evidence type="ECO:0000259" key="9">
    <source>
        <dbReference type="Pfam" id="PF24779"/>
    </source>
</evidence>
<evidence type="ECO:0000256" key="3">
    <source>
        <dbReference type="ARBA" id="ARBA00022552"/>
    </source>
</evidence>
<name>A0A9P6PW35_9FUNG</name>
<organism evidence="10 11">
    <name type="scientific">Actinomortierella ambigua</name>
    <dbReference type="NCBI Taxonomy" id="1343610"/>
    <lineage>
        <taxon>Eukaryota</taxon>
        <taxon>Fungi</taxon>
        <taxon>Fungi incertae sedis</taxon>
        <taxon>Mucoromycota</taxon>
        <taxon>Mortierellomycotina</taxon>
        <taxon>Mortierellomycetes</taxon>
        <taxon>Mortierellales</taxon>
        <taxon>Mortierellaceae</taxon>
        <taxon>Actinomortierella</taxon>
    </lineage>
</organism>
<reference evidence="10" key="1">
    <citation type="journal article" date="2020" name="Fungal Divers.">
        <title>Resolving the Mortierellaceae phylogeny through synthesis of multi-gene phylogenetics and phylogenomics.</title>
        <authorList>
            <person name="Vandepol N."/>
            <person name="Liber J."/>
            <person name="Desiro A."/>
            <person name="Na H."/>
            <person name="Kennedy M."/>
            <person name="Barry K."/>
            <person name="Grigoriev I.V."/>
            <person name="Miller A.N."/>
            <person name="O'Donnell K."/>
            <person name="Stajich J.E."/>
            <person name="Bonito G."/>
        </authorList>
    </citation>
    <scope>NUCLEOTIDE SEQUENCE</scope>
    <source>
        <strain evidence="10">BC1065</strain>
    </source>
</reference>
<evidence type="ECO:0000256" key="5">
    <source>
        <dbReference type="ARBA" id="ARBA00037300"/>
    </source>
</evidence>
<dbReference type="EMBL" id="JAAAJB010000486">
    <property type="protein sequence ID" value="KAG0254977.1"/>
    <property type="molecule type" value="Genomic_DNA"/>
</dbReference>
<keyword evidence="3" id="KW-0698">rRNA processing</keyword>
<dbReference type="PANTHER" id="PTHR12416">
    <property type="entry name" value="RRNA-PROCESSING PROTEIN UTP23 HOMOLOG"/>
    <property type="match status" value="1"/>
</dbReference>
<comment type="similarity">
    <text evidence="6">Belongs to the UTP23/FCF1 family. UTP23 subfamily.</text>
</comment>
<comment type="caution">
    <text evidence="10">The sequence shown here is derived from an EMBL/GenBank/DDBJ whole genome shotgun (WGS) entry which is preliminary data.</text>
</comment>
<feature type="compositionally biased region" description="Basic residues" evidence="8">
    <location>
        <begin position="298"/>
        <end position="312"/>
    </location>
</feature>
<dbReference type="AlphaFoldDB" id="A0A9P6PW35"/>
<dbReference type="InterPro" id="IPR006984">
    <property type="entry name" value="Fcf1/UTP23"/>
</dbReference>
<dbReference type="Pfam" id="PF04900">
    <property type="entry name" value="Fcf1"/>
    <property type="match status" value="1"/>
</dbReference>
<feature type="compositionally biased region" description="Low complexity" evidence="8">
    <location>
        <begin position="237"/>
        <end position="248"/>
    </location>
</feature>
<feature type="region of interest" description="Disordered" evidence="8">
    <location>
        <begin position="214"/>
        <end position="328"/>
    </location>
</feature>
<dbReference type="FunFam" id="3.40.50.1010:FF:000006">
    <property type="entry name" value="rRNA-processing protein UTP23 homolog"/>
    <property type="match status" value="1"/>
</dbReference>
<dbReference type="GO" id="GO:0006364">
    <property type="term" value="P:rRNA processing"/>
    <property type="evidence" value="ECO:0007669"/>
    <property type="project" value="UniProtKB-KW"/>
</dbReference>
<evidence type="ECO:0000256" key="2">
    <source>
        <dbReference type="ARBA" id="ARBA00022517"/>
    </source>
</evidence>
<keyword evidence="11" id="KW-1185">Reference proteome</keyword>
<evidence type="ECO:0000256" key="8">
    <source>
        <dbReference type="SAM" id="MobiDB-lite"/>
    </source>
</evidence>